<dbReference type="InterPro" id="IPR011009">
    <property type="entry name" value="Kinase-like_dom_sf"/>
</dbReference>
<evidence type="ECO:0008006" key="2">
    <source>
        <dbReference type="Google" id="ProtNLM"/>
    </source>
</evidence>
<protein>
    <recommendedName>
        <fullName evidence="2">Protein kinase domain-containing protein</fullName>
    </recommendedName>
</protein>
<name>A0A6C0EG53_9ZZZZ</name>
<dbReference type="AlphaFoldDB" id="A0A6C0EG53"/>
<dbReference type="SUPFAM" id="SSF56112">
    <property type="entry name" value="Protein kinase-like (PK-like)"/>
    <property type="match status" value="1"/>
</dbReference>
<dbReference type="Gene3D" id="1.10.510.10">
    <property type="entry name" value="Transferase(Phosphotransferase) domain 1"/>
    <property type="match status" value="1"/>
</dbReference>
<proteinExistence type="predicted"/>
<organism evidence="1">
    <name type="scientific">viral metagenome</name>
    <dbReference type="NCBI Taxonomy" id="1070528"/>
    <lineage>
        <taxon>unclassified sequences</taxon>
        <taxon>metagenomes</taxon>
        <taxon>organismal metagenomes</taxon>
    </lineage>
</organism>
<accession>A0A6C0EG53</accession>
<sequence length="499" mass="58073">MKYLQNGGLLLTKKFPSTFYAIYDMIEKAKEIKPLYMSSLKGFVFVLNINENDSLFYTLNEEKTKLDKKVDSLILKFALTSKDVENIEPALNFQGYDHEKQTDREEDVIDEVYIQQKIYLESIKNTGNPIVPGIADFSYFSTENAFIILDKLVERSKNDESKKVLQYLKLRLTEHPNYPKDSDGYKLSMISMENASSYVQIIDAFTGEFTLDERKHAAMTTIAQMIRLFLQTGIVHCDAHGGNILTARNETYKLAGNNNPSSMHVKIIDFGRFINVYDDLAFPVYTKQFAPPIIYFLSNMLFQKPPRESLVFDTLLKDYEIYIDNNTKDEMKKEKGEKMVNKLKTLLLIILNVDRSYNKKNFGVELIQSSTIFKYLKIIHIVNEGLEDMKMQIYDTKDNEFQQKKYLDIIEILYYLMKPKKNVDNVGKKSIDHFINEQRFATIHDEKPDIHNRNVKSHITPPDDNLLIVQPSKRPMLSKLKGVFTRKRNGGKKRNTRKI</sequence>
<dbReference type="EMBL" id="MN738852">
    <property type="protein sequence ID" value="QHT28156.1"/>
    <property type="molecule type" value="Genomic_DNA"/>
</dbReference>
<evidence type="ECO:0000313" key="1">
    <source>
        <dbReference type="EMBL" id="QHT28156.1"/>
    </source>
</evidence>
<reference evidence="1" key="1">
    <citation type="journal article" date="2020" name="Nature">
        <title>Giant virus diversity and host interactions through global metagenomics.</title>
        <authorList>
            <person name="Schulz F."/>
            <person name="Roux S."/>
            <person name="Paez-Espino D."/>
            <person name="Jungbluth S."/>
            <person name="Walsh D.A."/>
            <person name="Denef V.J."/>
            <person name="McMahon K.D."/>
            <person name="Konstantinidis K.T."/>
            <person name="Eloe-Fadrosh E.A."/>
            <person name="Kyrpides N.C."/>
            <person name="Woyke T."/>
        </authorList>
    </citation>
    <scope>NUCLEOTIDE SEQUENCE</scope>
    <source>
        <strain evidence="1">GVMAG-M-3300001348-25</strain>
    </source>
</reference>